<name>A0A269XYB1_9PROT</name>
<dbReference type="OrthoDB" id="9928777at2"/>
<dbReference type="EMBL" id="NCXK01000011">
    <property type="protein sequence ID" value="PAK77831.1"/>
    <property type="molecule type" value="Genomic_DNA"/>
</dbReference>
<protein>
    <recommendedName>
        <fullName evidence="4">Phage tail assembly protein</fullName>
    </recommendedName>
</protein>
<proteinExistence type="predicted"/>
<comment type="caution">
    <text evidence="2">The sequence shown here is derived from an EMBL/GenBank/DDBJ whole genome shotgun (WGS) entry which is preliminary data.</text>
</comment>
<keyword evidence="3" id="KW-1185">Reference proteome</keyword>
<dbReference type="Proteomes" id="UP000216151">
    <property type="component" value="Unassembled WGS sequence"/>
</dbReference>
<dbReference type="AlphaFoldDB" id="A0A269XYB1"/>
<feature type="region of interest" description="Disordered" evidence="1">
    <location>
        <begin position="1"/>
        <end position="24"/>
    </location>
</feature>
<evidence type="ECO:0008006" key="4">
    <source>
        <dbReference type="Google" id="ProtNLM"/>
    </source>
</evidence>
<dbReference type="RefSeq" id="WP_095349945.1">
    <property type="nucleotide sequence ID" value="NZ_NCXK01000011.1"/>
</dbReference>
<organism evidence="2 3">
    <name type="scientific">Acetobacter fabarum</name>
    <dbReference type="NCBI Taxonomy" id="483199"/>
    <lineage>
        <taxon>Bacteria</taxon>
        <taxon>Pseudomonadati</taxon>
        <taxon>Pseudomonadota</taxon>
        <taxon>Alphaproteobacteria</taxon>
        <taxon>Acetobacterales</taxon>
        <taxon>Acetobacteraceae</taxon>
        <taxon>Acetobacter</taxon>
    </lineage>
</organism>
<gene>
    <name evidence="2" type="ORF">B8X00_09135</name>
</gene>
<evidence type="ECO:0000313" key="3">
    <source>
        <dbReference type="Proteomes" id="UP000216151"/>
    </source>
</evidence>
<reference evidence="2 3" key="1">
    <citation type="submission" date="2017-04" db="EMBL/GenBank/DDBJ databases">
        <title>Kefir bacterial isolates.</title>
        <authorList>
            <person name="Kim Y."/>
            <person name="Blasche S."/>
            <person name="Patil K.R."/>
        </authorList>
    </citation>
    <scope>NUCLEOTIDE SEQUENCE [LARGE SCALE GENOMIC DNA]</scope>
    <source>
        <strain evidence="2 3">KR</strain>
    </source>
</reference>
<evidence type="ECO:0000256" key="1">
    <source>
        <dbReference type="SAM" id="MobiDB-lite"/>
    </source>
</evidence>
<sequence length="110" mass="11676">MTNETDTTAGGELPPTLTIPLDPPIEVKGGGSYSELSLSEPLSGQVLNAEKHLKGNFGAAELRLYALTLVSQNSGVPMNVLRDYCPIGVLNRAANYLQRFIEAGQNTGDS</sequence>
<evidence type="ECO:0000313" key="2">
    <source>
        <dbReference type="EMBL" id="PAK77831.1"/>
    </source>
</evidence>
<accession>A0A269XYB1</accession>